<feature type="transmembrane region" description="Helical" evidence="1">
    <location>
        <begin position="65"/>
        <end position="86"/>
    </location>
</feature>
<dbReference type="EMBL" id="GBXM01017307">
    <property type="protein sequence ID" value="JAH91270.1"/>
    <property type="molecule type" value="Transcribed_RNA"/>
</dbReference>
<protein>
    <submittedName>
        <fullName evidence="2">Uncharacterized protein</fullName>
    </submittedName>
</protein>
<sequence>MCNFSLEISFIILMIFPQFLGVSINMYCSSGQCSFSDIPGTTFQWLLMSLTFSSSLMLQLSVNELALFIGIFCGKSVLMINVFVLMRTDA</sequence>
<proteinExistence type="predicted"/>
<reference evidence="2" key="1">
    <citation type="submission" date="2014-11" db="EMBL/GenBank/DDBJ databases">
        <authorList>
            <person name="Amaro Gonzalez C."/>
        </authorList>
    </citation>
    <scope>NUCLEOTIDE SEQUENCE</scope>
</reference>
<keyword evidence="1" id="KW-0812">Transmembrane</keyword>
<keyword evidence="1" id="KW-0472">Membrane</keyword>
<keyword evidence="1" id="KW-1133">Transmembrane helix</keyword>
<evidence type="ECO:0000313" key="2">
    <source>
        <dbReference type="EMBL" id="JAH91270.1"/>
    </source>
</evidence>
<feature type="transmembrane region" description="Helical" evidence="1">
    <location>
        <begin position="6"/>
        <end position="28"/>
    </location>
</feature>
<accession>A0A0E9WP02</accession>
<name>A0A0E9WP02_ANGAN</name>
<reference evidence="2" key="2">
    <citation type="journal article" date="2015" name="Fish Shellfish Immunol.">
        <title>Early steps in the European eel (Anguilla anguilla)-Vibrio vulnificus interaction in the gills: Role of the RtxA13 toxin.</title>
        <authorList>
            <person name="Callol A."/>
            <person name="Pajuelo D."/>
            <person name="Ebbesson L."/>
            <person name="Teles M."/>
            <person name="MacKenzie S."/>
            <person name="Amaro C."/>
        </authorList>
    </citation>
    <scope>NUCLEOTIDE SEQUENCE</scope>
</reference>
<dbReference type="AlphaFoldDB" id="A0A0E9WP02"/>
<organism evidence="2">
    <name type="scientific">Anguilla anguilla</name>
    <name type="common">European freshwater eel</name>
    <name type="synonym">Muraena anguilla</name>
    <dbReference type="NCBI Taxonomy" id="7936"/>
    <lineage>
        <taxon>Eukaryota</taxon>
        <taxon>Metazoa</taxon>
        <taxon>Chordata</taxon>
        <taxon>Craniata</taxon>
        <taxon>Vertebrata</taxon>
        <taxon>Euteleostomi</taxon>
        <taxon>Actinopterygii</taxon>
        <taxon>Neopterygii</taxon>
        <taxon>Teleostei</taxon>
        <taxon>Anguilliformes</taxon>
        <taxon>Anguillidae</taxon>
        <taxon>Anguilla</taxon>
    </lineage>
</organism>
<evidence type="ECO:0000256" key="1">
    <source>
        <dbReference type="SAM" id="Phobius"/>
    </source>
</evidence>